<dbReference type="InterPro" id="IPR004358">
    <property type="entry name" value="Sig_transdc_His_kin-like_C"/>
</dbReference>
<keyword evidence="13 14" id="KW-0472">Membrane</keyword>
<reference evidence="17 19" key="1">
    <citation type="submission" date="2018-06" db="EMBL/GenBank/DDBJ databases">
        <authorList>
            <consortium name="Pathogen Informatics"/>
            <person name="Doyle S."/>
        </authorList>
    </citation>
    <scope>NUCLEOTIDE SEQUENCE [LARGE SCALE GENOMIC DNA]</scope>
    <source>
        <strain evidence="17 19">NCTC10597</strain>
    </source>
</reference>
<evidence type="ECO:0000256" key="10">
    <source>
        <dbReference type="ARBA" id="ARBA00022840"/>
    </source>
</evidence>
<dbReference type="Proteomes" id="UP000254330">
    <property type="component" value="Unassembled WGS sequence"/>
</dbReference>
<dbReference type="PANTHER" id="PTHR43065">
    <property type="entry name" value="SENSOR HISTIDINE KINASE"/>
    <property type="match status" value="1"/>
</dbReference>
<evidence type="ECO:0000256" key="7">
    <source>
        <dbReference type="ARBA" id="ARBA00022692"/>
    </source>
</evidence>
<comment type="catalytic activity">
    <reaction evidence="1">
        <text>ATP + protein L-histidine = ADP + protein N-phospho-L-histidine.</text>
        <dbReference type="EC" id="2.7.13.3"/>
    </reaction>
</comment>
<reference evidence="18 20" key="2">
    <citation type="submission" date="2019-03" db="EMBL/GenBank/DDBJ databases">
        <title>Genomic Encyclopedia of Type Strains, Phase IV (KMG-IV): sequencing the most valuable type-strain genomes for metagenomic binning, comparative biology and taxonomic classification.</title>
        <authorList>
            <person name="Goeker M."/>
        </authorList>
    </citation>
    <scope>NUCLEOTIDE SEQUENCE [LARGE SCALE GENOMIC DNA]</scope>
    <source>
        <strain evidence="18 20">DSM 20580</strain>
    </source>
</reference>
<dbReference type="SMART" id="SM00091">
    <property type="entry name" value="PAS"/>
    <property type="match status" value="1"/>
</dbReference>
<evidence type="ECO:0000313" key="18">
    <source>
        <dbReference type="EMBL" id="TDR40924.1"/>
    </source>
</evidence>
<dbReference type="InterPro" id="IPR035965">
    <property type="entry name" value="PAS-like_dom_sf"/>
</dbReference>
<dbReference type="AlphaFoldDB" id="A0A8B4QAL8"/>
<evidence type="ECO:0000256" key="5">
    <source>
        <dbReference type="ARBA" id="ARBA00022553"/>
    </source>
</evidence>
<accession>A0A8B4QAL8</accession>
<evidence type="ECO:0000256" key="14">
    <source>
        <dbReference type="SAM" id="Phobius"/>
    </source>
</evidence>
<comment type="caution">
    <text evidence="17">The sequence shown here is derived from an EMBL/GenBank/DDBJ whole genome shotgun (WGS) entry which is preliminary data.</text>
</comment>
<dbReference type="InterPro" id="IPR000014">
    <property type="entry name" value="PAS"/>
</dbReference>
<evidence type="ECO:0000313" key="20">
    <source>
        <dbReference type="Proteomes" id="UP000294641"/>
    </source>
</evidence>
<keyword evidence="4" id="KW-1003">Cell membrane</keyword>
<dbReference type="NCBIfam" id="TIGR00229">
    <property type="entry name" value="sensory_box"/>
    <property type="match status" value="1"/>
</dbReference>
<evidence type="ECO:0000256" key="11">
    <source>
        <dbReference type="ARBA" id="ARBA00022989"/>
    </source>
</evidence>
<keyword evidence="20" id="KW-1185">Reference proteome</keyword>
<organism evidence="17 19">
    <name type="scientific">Kurthia zopfii</name>
    <dbReference type="NCBI Taxonomy" id="1650"/>
    <lineage>
        <taxon>Bacteria</taxon>
        <taxon>Bacillati</taxon>
        <taxon>Bacillota</taxon>
        <taxon>Bacilli</taxon>
        <taxon>Bacillales</taxon>
        <taxon>Caryophanaceae</taxon>
        <taxon>Kurthia</taxon>
    </lineage>
</organism>
<dbReference type="Pfam" id="PF17203">
    <property type="entry name" value="sCache_3_2"/>
    <property type="match status" value="1"/>
</dbReference>
<dbReference type="GO" id="GO:0004673">
    <property type="term" value="F:protein histidine kinase activity"/>
    <property type="evidence" value="ECO:0007669"/>
    <property type="project" value="UniProtKB-EC"/>
</dbReference>
<dbReference type="Proteomes" id="UP000294641">
    <property type="component" value="Unassembled WGS sequence"/>
</dbReference>
<dbReference type="SUPFAM" id="SSF103190">
    <property type="entry name" value="Sensory domain-like"/>
    <property type="match status" value="1"/>
</dbReference>
<dbReference type="Pfam" id="PF02518">
    <property type="entry name" value="HATPase_c"/>
    <property type="match status" value="1"/>
</dbReference>
<keyword evidence="7 14" id="KW-0812">Transmembrane</keyword>
<dbReference type="PANTHER" id="PTHR43065:SF42">
    <property type="entry name" value="TWO-COMPONENT SENSOR PPRA"/>
    <property type="match status" value="1"/>
</dbReference>
<evidence type="ECO:0000256" key="4">
    <source>
        <dbReference type="ARBA" id="ARBA00022475"/>
    </source>
</evidence>
<dbReference type="PRINTS" id="PR00344">
    <property type="entry name" value="BCTRLSENSOR"/>
</dbReference>
<keyword evidence="9 17" id="KW-0418">Kinase</keyword>
<dbReference type="GO" id="GO:0000160">
    <property type="term" value="P:phosphorelay signal transduction system"/>
    <property type="evidence" value="ECO:0007669"/>
    <property type="project" value="UniProtKB-KW"/>
</dbReference>
<gene>
    <name evidence="17" type="primary">dcuS</name>
    <name evidence="18" type="ORF">DFR61_10739</name>
    <name evidence="17" type="ORF">NCTC10597_01452</name>
</gene>
<sequence>MFTRKITLNRGMIALTFFIIIFSLFVAGIFILGSIINSKEAELKKQSMLVARTVATLPEIEKTISKKQLSDLDKAEIINPVVDQLQTVNAANYIVVMTMDHVRLSHPLHSKLGTVSTTPDEEAAYSEHYYTSKAKGELGVMVRAFVPVMDQNHKQVGIVTVGYLLPTIGQVLFDMKWEILFATILSIIFGLWGALILSKKLKKQMLDYEPHEIAKIYTERIETFNAMHEGIIAIDNDFVVTIFNPKAKQILGVESDDLLGKKIYDLLPDTRLPEILDYNQPIYNKELYINKHTILSNRVPIVVEGETVGAIAIFQDRTEVKKLAEELTGVKEFVQALRIQNHEHKNKMHTIAGLLQLGNHKEALDYVVDVQNEQEEMTDFLNNRIQNQNIAGLLLSKINRGKELDIMVEVDEESQLSKLPETIDFHDFVVILGNLVENAFDALQLSSIDHKEIFISIDQNDEVLSILVEDNGIGMTNEQIDRIFESGFTTKDSDNHGIGLYLINGIIHKANGQIEIHSAVDEGTSIAVTFEMG</sequence>
<dbReference type="EC" id="2.7.13.3" evidence="3"/>
<dbReference type="SUPFAM" id="SSF55874">
    <property type="entry name" value="ATPase domain of HSP90 chaperone/DNA topoisomerase II/histidine kinase"/>
    <property type="match status" value="1"/>
</dbReference>
<keyword evidence="12" id="KW-0902">Two-component regulatory system</keyword>
<comment type="subcellular location">
    <subcellularLocation>
        <location evidence="2">Cell membrane</location>
        <topology evidence="2">Multi-pass membrane protein</topology>
    </subcellularLocation>
</comment>
<dbReference type="SUPFAM" id="SSF55785">
    <property type="entry name" value="PYP-like sensor domain (PAS domain)"/>
    <property type="match status" value="1"/>
</dbReference>
<keyword evidence="5" id="KW-0597">Phosphoprotein</keyword>
<keyword evidence="11 14" id="KW-1133">Transmembrane helix</keyword>
<dbReference type="InterPro" id="IPR003594">
    <property type="entry name" value="HATPase_dom"/>
</dbReference>
<keyword evidence="8" id="KW-0547">Nucleotide-binding</keyword>
<evidence type="ECO:0000256" key="2">
    <source>
        <dbReference type="ARBA" id="ARBA00004651"/>
    </source>
</evidence>
<keyword evidence="6 17" id="KW-0808">Transferase</keyword>
<evidence type="ECO:0000259" key="15">
    <source>
        <dbReference type="PROSITE" id="PS50109"/>
    </source>
</evidence>
<dbReference type="Pfam" id="PF00989">
    <property type="entry name" value="PAS"/>
    <property type="match status" value="1"/>
</dbReference>
<dbReference type="PROSITE" id="PS50109">
    <property type="entry name" value="HIS_KIN"/>
    <property type="match status" value="1"/>
</dbReference>
<dbReference type="SMART" id="SM00387">
    <property type="entry name" value="HATPase_c"/>
    <property type="match status" value="1"/>
</dbReference>
<evidence type="ECO:0000259" key="16">
    <source>
        <dbReference type="PROSITE" id="PS50112"/>
    </source>
</evidence>
<evidence type="ECO:0000256" key="12">
    <source>
        <dbReference type="ARBA" id="ARBA00023012"/>
    </source>
</evidence>
<dbReference type="Pfam" id="PF14689">
    <property type="entry name" value="SPOB_a"/>
    <property type="match status" value="1"/>
</dbReference>
<dbReference type="InterPro" id="IPR029151">
    <property type="entry name" value="Sensor-like_sf"/>
</dbReference>
<dbReference type="PROSITE" id="PS50112">
    <property type="entry name" value="PAS"/>
    <property type="match status" value="1"/>
</dbReference>
<dbReference type="Gene3D" id="1.10.287.130">
    <property type="match status" value="1"/>
</dbReference>
<dbReference type="InterPro" id="IPR036890">
    <property type="entry name" value="HATPase_C_sf"/>
</dbReference>
<evidence type="ECO:0000256" key="6">
    <source>
        <dbReference type="ARBA" id="ARBA00022679"/>
    </source>
</evidence>
<feature type="transmembrane region" description="Helical" evidence="14">
    <location>
        <begin position="12"/>
        <end position="36"/>
    </location>
</feature>
<evidence type="ECO:0000313" key="17">
    <source>
        <dbReference type="EMBL" id="STX09756.1"/>
    </source>
</evidence>
<keyword evidence="10" id="KW-0067">ATP-binding</keyword>
<evidence type="ECO:0000256" key="8">
    <source>
        <dbReference type="ARBA" id="ARBA00022741"/>
    </source>
</evidence>
<evidence type="ECO:0000256" key="3">
    <source>
        <dbReference type="ARBA" id="ARBA00012438"/>
    </source>
</evidence>
<dbReference type="InterPro" id="IPR033463">
    <property type="entry name" value="sCache_3"/>
</dbReference>
<dbReference type="Gene3D" id="3.30.450.20">
    <property type="entry name" value="PAS domain"/>
    <property type="match status" value="2"/>
</dbReference>
<feature type="domain" description="PAS" evidence="16">
    <location>
        <begin position="216"/>
        <end position="267"/>
    </location>
</feature>
<feature type="transmembrane region" description="Helical" evidence="14">
    <location>
        <begin position="156"/>
        <end position="173"/>
    </location>
</feature>
<evidence type="ECO:0000313" key="19">
    <source>
        <dbReference type="Proteomes" id="UP000254330"/>
    </source>
</evidence>
<dbReference type="InterPro" id="IPR013767">
    <property type="entry name" value="PAS_fold"/>
</dbReference>
<dbReference type="InterPro" id="IPR005467">
    <property type="entry name" value="His_kinase_dom"/>
</dbReference>
<evidence type="ECO:0000256" key="9">
    <source>
        <dbReference type="ARBA" id="ARBA00022777"/>
    </source>
</evidence>
<dbReference type="EMBL" id="SNZG01000007">
    <property type="protein sequence ID" value="TDR40924.1"/>
    <property type="molecule type" value="Genomic_DNA"/>
</dbReference>
<name>A0A8B4QAL8_9BACL</name>
<evidence type="ECO:0000256" key="1">
    <source>
        <dbReference type="ARBA" id="ARBA00000085"/>
    </source>
</evidence>
<dbReference type="InterPro" id="IPR039506">
    <property type="entry name" value="SPOB_a"/>
</dbReference>
<feature type="domain" description="Histidine kinase" evidence="15">
    <location>
        <begin position="339"/>
        <end position="533"/>
    </location>
</feature>
<dbReference type="CDD" id="cd00130">
    <property type="entry name" value="PAS"/>
    <property type="match status" value="1"/>
</dbReference>
<dbReference type="GO" id="GO:0005886">
    <property type="term" value="C:plasma membrane"/>
    <property type="evidence" value="ECO:0007669"/>
    <property type="project" value="UniProtKB-SubCell"/>
</dbReference>
<evidence type="ECO:0000256" key="13">
    <source>
        <dbReference type="ARBA" id="ARBA00023136"/>
    </source>
</evidence>
<proteinExistence type="predicted"/>
<protein>
    <recommendedName>
        <fullName evidence="3">histidine kinase</fullName>
        <ecNumber evidence="3">2.7.13.3</ecNumber>
    </recommendedName>
</protein>
<dbReference type="GO" id="GO:0005524">
    <property type="term" value="F:ATP binding"/>
    <property type="evidence" value="ECO:0007669"/>
    <property type="project" value="UniProtKB-KW"/>
</dbReference>
<dbReference type="EMBL" id="UGNP01000001">
    <property type="protein sequence ID" value="STX09756.1"/>
    <property type="molecule type" value="Genomic_DNA"/>
</dbReference>
<feature type="transmembrane region" description="Helical" evidence="14">
    <location>
        <begin position="179"/>
        <end position="197"/>
    </location>
</feature>
<dbReference type="Gene3D" id="3.30.565.10">
    <property type="entry name" value="Histidine kinase-like ATPase, C-terminal domain"/>
    <property type="match status" value="1"/>
</dbReference>